<dbReference type="NCBIfam" id="TIGR04056">
    <property type="entry name" value="OMP_RagA_SusC"/>
    <property type="match status" value="1"/>
</dbReference>
<dbReference type="Gene3D" id="2.170.130.10">
    <property type="entry name" value="TonB-dependent receptor, plug domain"/>
    <property type="match status" value="1"/>
</dbReference>
<dbReference type="SUPFAM" id="SSF56935">
    <property type="entry name" value="Porins"/>
    <property type="match status" value="1"/>
</dbReference>
<dbReference type="Proteomes" id="UP001143545">
    <property type="component" value="Unassembled WGS sequence"/>
</dbReference>
<dbReference type="EMBL" id="BRVP01000027">
    <property type="protein sequence ID" value="GLB53890.1"/>
    <property type="molecule type" value="Genomic_DNA"/>
</dbReference>
<evidence type="ECO:0000259" key="11">
    <source>
        <dbReference type="Pfam" id="PF07715"/>
    </source>
</evidence>
<dbReference type="InterPro" id="IPR023997">
    <property type="entry name" value="TonB-dep_OMP_SusC/RagA_CS"/>
</dbReference>
<accession>A0A9W6B7B2</accession>
<evidence type="ECO:0000256" key="3">
    <source>
        <dbReference type="ARBA" id="ARBA00022452"/>
    </source>
</evidence>
<evidence type="ECO:0000256" key="2">
    <source>
        <dbReference type="ARBA" id="ARBA00022448"/>
    </source>
</evidence>
<evidence type="ECO:0000256" key="5">
    <source>
        <dbReference type="ARBA" id="ARBA00023077"/>
    </source>
</evidence>
<dbReference type="Gene3D" id="2.40.170.20">
    <property type="entry name" value="TonB-dependent receptor, beta-barrel domain"/>
    <property type="match status" value="1"/>
</dbReference>
<proteinExistence type="inferred from homology"/>
<evidence type="ECO:0000256" key="8">
    <source>
        <dbReference type="PROSITE-ProRule" id="PRU01360"/>
    </source>
</evidence>
<comment type="similarity">
    <text evidence="8 9">Belongs to the TonB-dependent receptor family.</text>
</comment>
<dbReference type="InterPro" id="IPR037066">
    <property type="entry name" value="Plug_dom_sf"/>
</dbReference>
<sequence>MTPPLWAADTSINRNFQQITITGTVTAKSDGIPLPGVSVYVKDTQLATTTDMDGHFSLDVPQGSLLVISYMGFKTQEIVINSDDPLTIALEDDLQTLDDVVVVGYGKQKAGDVTSAVVSVKSESFNQGQSRDAGQLIQGKVAGLMVTNSSGDPTATTAIKLRGNNTLSGAYTDPLVLINGVPGSLNTLAPQDIESIDVLKDGSAAAIYGVRGTNGVILITTKKATGSKINRVQYSGFVSTSEIARQLDFLNADQFRALYTDADQGSSTNWLDQISRTPITHVHNLSFQGGNTQTNYIANLNYNIQEGVFLKSDNKTFRGRLEINHRMFNDKLLFKFGLMGRDDSYTSTKAGGSFNQFAYFQSLRYNPTAPVRNEDGSWYQNLNKLDYVNPLSLLEEADGDVKTTEMRYTSTINYKPIEDLTLNGNFSLTREPRNSGYSETLNHISNIRDGYSGYSYIGGYLNTTKQMELTATYDRTLNKSSFTVLGGYGYIANESEWYNMNNYGFQDDYFGTWNNIGVGSALQEGFAGMGSGKLRTNLISFFGRVNYAYADKYLLMASVRHEGASQLWGTNNAWGTFPAVSLGWKITNEAFMEHQHVFDDLKLRVGYGVTGSQPSASFLGTALLTYGDYVYVDGQWIRTIIPASNPNPDLKWEEKRETNIGLDFVTLGGKVSGSIDFYNRDVKGLLYSYNVPTPPYLYPTIMANGGNMVNKGLEVLINATPVTTDNFSWTTTLTYSTNSNKLKSLNGSAFQTEYDYFDTGAVSYEGQWTTSHRVQVGQSIGNFYGFKVVDVDDDGKWVYLDKEGNRVAYDDFTHAPEDRHYLGNGLPKWFAGFNNTFTYKNFDLTVNMRGAFNFQVINESRMNFEGTQNGYRDNRLISVNDKIFGKTTLSTEVQAEFNSYYVEDGDYWKINNIVLGYNFKDLKDSVISSLRLYVSVNNALIITGYKGMDPEVNTSGLSPGIDYRQKFPTVRTFTLGVQANF</sequence>
<protein>
    <submittedName>
        <fullName evidence="12">SusC/RagA family TonB-linked outer membrane protein</fullName>
    </submittedName>
</protein>
<dbReference type="InterPro" id="IPR008969">
    <property type="entry name" value="CarboxyPept-like_regulatory"/>
</dbReference>
<evidence type="ECO:0000259" key="10">
    <source>
        <dbReference type="Pfam" id="PF00593"/>
    </source>
</evidence>
<keyword evidence="6 8" id="KW-0472">Membrane</keyword>
<organism evidence="12 13">
    <name type="scientific">Neptunitalea chrysea</name>
    <dbReference type="NCBI Taxonomy" id="1647581"/>
    <lineage>
        <taxon>Bacteria</taxon>
        <taxon>Pseudomonadati</taxon>
        <taxon>Bacteroidota</taxon>
        <taxon>Flavobacteriia</taxon>
        <taxon>Flavobacteriales</taxon>
        <taxon>Flavobacteriaceae</taxon>
        <taxon>Neptunitalea</taxon>
    </lineage>
</organism>
<dbReference type="InterPro" id="IPR000531">
    <property type="entry name" value="Beta-barrel_TonB"/>
</dbReference>
<dbReference type="InterPro" id="IPR039426">
    <property type="entry name" value="TonB-dep_rcpt-like"/>
</dbReference>
<dbReference type="InterPro" id="IPR012910">
    <property type="entry name" value="Plug_dom"/>
</dbReference>
<dbReference type="InterPro" id="IPR036942">
    <property type="entry name" value="Beta-barrel_TonB_sf"/>
</dbReference>
<dbReference type="PROSITE" id="PS52016">
    <property type="entry name" value="TONB_DEPENDENT_REC_3"/>
    <property type="match status" value="1"/>
</dbReference>
<dbReference type="GO" id="GO:0009279">
    <property type="term" value="C:cell outer membrane"/>
    <property type="evidence" value="ECO:0007669"/>
    <property type="project" value="UniProtKB-SubCell"/>
</dbReference>
<evidence type="ECO:0000256" key="7">
    <source>
        <dbReference type="ARBA" id="ARBA00023237"/>
    </source>
</evidence>
<dbReference type="NCBIfam" id="TIGR04057">
    <property type="entry name" value="SusC_RagA_signa"/>
    <property type="match status" value="1"/>
</dbReference>
<evidence type="ECO:0000313" key="13">
    <source>
        <dbReference type="Proteomes" id="UP001143545"/>
    </source>
</evidence>
<evidence type="ECO:0000256" key="9">
    <source>
        <dbReference type="RuleBase" id="RU003357"/>
    </source>
</evidence>
<keyword evidence="3 8" id="KW-1134">Transmembrane beta strand</keyword>
<dbReference type="Pfam" id="PF00593">
    <property type="entry name" value="TonB_dep_Rec_b-barrel"/>
    <property type="match status" value="1"/>
</dbReference>
<dbReference type="Gene3D" id="2.60.40.1120">
    <property type="entry name" value="Carboxypeptidase-like, regulatory domain"/>
    <property type="match status" value="1"/>
</dbReference>
<feature type="domain" description="TonB-dependent receptor plug" evidence="11">
    <location>
        <begin position="112"/>
        <end position="216"/>
    </location>
</feature>
<evidence type="ECO:0000256" key="4">
    <source>
        <dbReference type="ARBA" id="ARBA00022692"/>
    </source>
</evidence>
<keyword evidence="2 8" id="KW-0813">Transport</keyword>
<dbReference type="Pfam" id="PF13715">
    <property type="entry name" value="CarbopepD_reg_2"/>
    <property type="match status" value="1"/>
</dbReference>
<evidence type="ECO:0000313" key="12">
    <source>
        <dbReference type="EMBL" id="GLB53890.1"/>
    </source>
</evidence>
<keyword evidence="4 8" id="KW-0812">Transmembrane</keyword>
<dbReference type="AlphaFoldDB" id="A0A9W6B7B2"/>
<dbReference type="InterPro" id="IPR023996">
    <property type="entry name" value="TonB-dep_OMP_SusC/RagA"/>
</dbReference>
<keyword evidence="13" id="KW-1185">Reference proteome</keyword>
<evidence type="ECO:0000256" key="6">
    <source>
        <dbReference type="ARBA" id="ARBA00023136"/>
    </source>
</evidence>
<feature type="domain" description="TonB-dependent receptor-like beta-barrel" evidence="10">
    <location>
        <begin position="377"/>
        <end position="938"/>
    </location>
</feature>
<keyword evidence="5 9" id="KW-0798">TonB box</keyword>
<name>A0A9W6B7B2_9FLAO</name>
<comment type="caution">
    <text evidence="12">The sequence shown here is derived from an EMBL/GenBank/DDBJ whole genome shotgun (WGS) entry which is preliminary data.</text>
</comment>
<dbReference type="SUPFAM" id="SSF49464">
    <property type="entry name" value="Carboxypeptidase regulatory domain-like"/>
    <property type="match status" value="1"/>
</dbReference>
<keyword evidence="7 8" id="KW-0998">Cell outer membrane</keyword>
<dbReference type="Pfam" id="PF07715">
    <property type="entry name" value="Plug"/>
    <property type="match status" value="1"/>
</dbReference>
<reference evidence="12" key="1">
    <citation type="submission" date="2022-07" db="EMBL/GenBank/DDBJ databases">
        <title>Taxonomy of Novel Oxalotrophic and Methylotrophic Bacteria.</title>
        <authorList>
            <person name="Sahin N."/>
            <person name="Tani A."/>
        </authorList>
    </citation>
    <scope>NUCLEOTIDE SEQUENCE</scope>
    <source>
        <strain evidence="12">AM327</strain>
    </source>
</reference>
<evidence type="ECO:0000256" key="1">
    <source>
        <dbReference type="ARBA" id="ARBA00004571"/>
    </source>
</evidence>
<comment type="subcellular location">
    <subcellularLocation>
        <location evidence="1 8">Cell outer membrane</location>
        <topology evidence="1 8">Multi-pass membrane protein</topology>
    </subcellularLocation>
</comment>
<gene>
    <name evidence="12" type="ORF">NBRC110019_29310</name>
</gene>